<keyword evidence="2" id="KW-1185">Reference proteome</keyword>
<protein>
    <submittedName>
        <fullName evidence="1">Oxidoreductase</fullName>
    </submittedName>
</protein>
<name>A0ACC0CX53_9PEZI</name>
<dbReference type="Proteomes" id="UP001497680">
    <property type="component" value="Unassembled WGS sequence"/>
</dbReference>
<sequence length="322" mass="35059">MSPQFIFGTAGFGMDQTEFQTLESVKSLLSTLQTLGIKRLDSGARYPPLSPGRSESLIGAARELSRDFAVDTKVYTDTRTDGSGDLTREAVQKSVTGSLRRLQRPEGINVLHIHRADPSTPLEEQIQAFNEQIEQGHCKAWGVSNVPPATLEKMLQLCEQHGWQKPSCYQGEYSLVSRGTETKLLPLLRAHGIRFNAFRSMASGFLSGKAVNGEAAGTRFSADNPLGGAMRRVFGAQDLHTAVKKFDAETKALGATPLEVAIRWIVHHSALDEEDGVVIGASKTSQVVDTVAMARKGPLTDDLLKLVDELWDAVKGTRGEII</sequence>
<reference evidence="1 2" key="1">
    <citation type="journal article" date="2022" name="New Phytol.">
        <title>Ecological generalism drives hyperdiversity of secondary metabolite gene clusters in xylarialean endophytes.</title>
        <authorList>
            <person name="Franco M.E.E."/>
            <person name="Wisecaver J.H."/>
            <person name="Arnold A.E."/>
            <person name="Ju Y.M."/>
            <person name="Slot J.C."/>
            <person name="Ahrendt S."/>
            <person name="Moore L.P."/>
            <person name="Eastman K.E."/>
            <person name="Scott K."/>
            <person name="Konkel Z."/>
            <person name="Mondo S.J."/>
            <person name="Kuo A."/>
            <person name="Hayes R.D."/>
            <person name="Haridas S."/>
            <person name="Andreopoulos B."/>
            <person name="Riley R."/>
            <person name="LaButti K."/>
            <person name="Pangilinan J."/>
            <person name="Lipzen A."/>
            <person name="Amirebrahimi M."/>
            <person name="Yan J."/>
            <person name="Adam C."/>
            <person name="Keymanesh K."/>
            <person name="Ng V."/>
            <person name="Louie K."/>
            <person name="Northen T."/>
            <person name="Drula E."/>
            <person name="Henrissat B."/>
            <person name="Hsieh H.M."/>
            <person name="Youens-Clark K."/>
            <person name="Lutzoni F."/>
            <person name="Miadlikowska J."/>
            <person name="Eastwood D.C."/>
            <person name="Hamelin R.C."/>
            <person name="Grigoriev I.V."/>
            <person name="U'Ren J.M."/>
        </authorList>
    </citation>
    <scope>NUCLEOTIDE SEQUENCE [LARGE SCALE GENOMIC DNA]</scope>
    <source>
        <strain evidence="1 2">ER1909</strain>
    </source>
</reference>
<comment type="caution">
    <text evidence="1">The sequence shown here is derived from an EMBL/GenBank/DDBJ whole genome shotgun (WGS) entry which is preliminary data.</text>
</comment>
<accession>A0ACC0CX53</accession>
<evidence type="ECO:0000313" key="2">
    <source>
        <dbReference type="Proteomes" id="UP001497680"/>
    </source>
</evidence>
<gene>
    <name evidence="1" type="ORF">F4821DRAFT_241731</name>
</gene>
<dbReference type="EMBL" id="MU394330">
    <property type="protein sequence ID" value="KAI6085024.1"/>
    <property type="molecule type" value="Genomic_DNA"/>
</dbReference>
<proteinExistence type="predicted"/>
<evidence type="ECO:0000313" key="1">
    <source>
        <dbReference type="EMBL" id="KAI6085024.1"/>
    </source>
</evidence>
<organism evidence="1 2">
    <name type="scientific">Hypoxylon rubiginosum</name>
    <dbReference type="NCBI Taxonomy" id="110542"/>
    <lineage>
        <taxon>Eukaryota</taxon>
        <taxon>Fungi</taxon>
        <taxon>Dikarya</taxon>
        <taxon>Ascomycota</taxon>
        <taxon>Pezizomycotina</taxon>
        <taxon>Sordariomycetes</taxon>
        <taxon>Xylariomycetidae</taxon>
        <taxon>Xylariales</taxon>
        <taxon>Hypoxylaceae</taxon>
        <taxon>Hypoxylon</taxon>
    </lineage>
</organism>